<keyword evidence="9" id="KW-1185">Reference proteome</keyword>
<dbReference type="PANTHER" id="PTHR10953:SF162">
    <property type="entry name" value="SUMO-ACTIVATING ENZYME SUBUNIT 1"/>
    <property type="match status" value="1"/>
</dbReference>
<evidence type="ECO:0000256" key="4">
    <source>
        <dbReference type="ARBA" id="ARBA00022786"/>
    </source>
</evidence>
<protein>
    <recommendedName>
        <fullName evidence="6">Ubiquitin-like 1-activating enzyme E1A</fullName>
    </recommendedName>
</protein>
<dbReference type="OrthoDB" id="1708823at2759"/>
<dbReference type="GO" id="GO:0005829">
    <property type="term" value="C:cytosol"/>
    <property type="evidence" value="ECO:0007669"/>
    <property type="project" value="EnsemblFungi"/>
</dbReference>
<proteinExistence type="inferred from homology"/>
<dbReference type="RefSeq" id="XP_002544868.1">
    <property type="nucleotide sequence ID" value="XM_002544822.1"/>
</dbReference>
<dbReference type="Pfam" id="PF00899">
    <property type="entry name" value="ThiF"/>
    <property type="match status" value="1"/>
</dbReference>
<dbReference type="InterPro" id="IPR000011">
    <property type="entry name" value="UBQ/SUMO-activ_enz_E1-like"/>
</dbReference>
<dbReference type="GeneID" id="8438371"/>
<evidence type="ECO:0000313" key="8">
    <source>
        <dbReference type="EMBL" id="EEP79539.1"/>
    </source>
</evidence>
<dbReference type="Gene3D" id="3.40.50.720">
    <property type="entry name" value="NAD(P)-binding Rossmann-like Domain"/>
    <property type="match status" value="1"/>
</dbReference>
<dbReference type="CDD" id="cd01492">
    <property type="entry name" value="Aos1_SUMO"/>
    <property type="match status" value="1"/>
</dbReference>
<gene>
    <name evidence="8" type="ORF">UREG_04385</name>
</gene>
<dbReference type="PRINTS" id="PR01849">
    <property type="entry name" value="UBIQUITINACT"/>
</dbReference>
<keyword evidence="5" id="KW-0539">Nucleus</keyword>
<accession>C4JNR5</accession>
<comment type="pathway">
    <text evidence="2">Protein modification; protein sumoylation.</text>
</comment>
<sequence length="359" mass="40289">MAQADGAHSITADEIALYDRQIRLWGVKAQEKIRTANILLVTLKGIGNEIAKNLVLAGVGSLTILDDATVREEDLGAQFFISEDNVGQKRAEAAAPQIKQMNPRVQLHVDTSDAKTKPPEFFAAFEITIATDLDFETFSRINEACRKANRPSYMAGVHGFYGFIFADLIEHDFVIEREKSNVPSRTHETMTRTILHIATKVENEKLIEMVTKRETYTPLIEANSSPLPEEFTKVPRKRKQVTPLLTCLRALWDFQRQNGGAYPSFSREDLERFTILSNEHHLQLKLDPSTLTAEFLRSFLQNVGSEINPVVAFLGGHLAQDAINVLSAREQPLQNFLLFDGERNISPIYSLHPVNNSGS</sequence>
<dbReference type="InParanoid" id="C4JNR5"/>
<dbReference type="STRING" id="336963.C4JNR5"/>
<dbReference type="HOGENOM" id="CLU_002556_4_1_1"/>
<evidence type="ECO:0000259" key="7">
    <source>
        <dbReference type="Pfam" id="PF00899"/>
    </source>
</evidence>
<dbReference type="InterPro" id="IPR035985">
    <property type="entry name" value="Ubiquitin-activating_enz"/>
</dbReference>
<dbReference type="GO" id="GO:0007076">
    <property type="term" value="P:mitotic chromosome condensation"/>
    <property type="evidence" value="ECO:0007669"/>
    <property type="project" value="EnsemblFungi"/>
</dbReference>
<dbReference type="InterPro" id="IPR045886">
    <property type="entry name" value="ThiF/MoeB/HesA"/>
</dbReference>
<evidence type="ECO:0000256" key="5">
    <source>
        <dbReference type="ARBA" id="ARBA00023242"/>
    </source>
</evidence>
<dbReference type="GO" id="GO:0019948">
    <property type="term" value="F:SUMO activating enzyme activity"/>
    <property type="evidence" value="ECO:0007669"/>
    <property type="project" value="EnsemblFungi"/>
</dbReference>
<dbReference type="InterPro" id="IPR000594">
    <property type="entry name" value="ThiF_NAD_FAD-bd"/>
</dbReference>
<evidence type="ECO:0000256" key="3">
    <source>
        <dbReference type="ARBA" id="ARBA00005673"/>
    </source>
</evidence>
<feature type="domain" description="THIF-type NAD/FAD binding fold" evidence="7">
    <location>
        <begin position="18"/>
        <end position="345"/>
    </location>
</feature>
<dbReference type="GO" id="GO:0016925">
    <property type="term" value="P:protein sumoylation"/>
    <property type="evidence" value="ECO:0007669"/>
    <property type="project" value="EnsemblFungi"/>
</dbReference>
<dbReference type="AlphaFoldDB" id="C4JNR5"/>
<comment type="subcellular location">
    <subcellularLocation>
        <location evidence="1">Nucleus</location>
    </subcellularLocation>
</comment>
<keyword evidence="4" id="KW-0833">Ubl conjugation pathway</keyword>
<evidence type="ECO:0000313" key="9">
    <source>
        <dbReference type="Proteomes" id="UP000002058"/>
    </source>
</evidence>
<dbReference type="eggNOG" id="KOG2014">
    <property type="taxonomic scope" value="Eukaryota"/>
</dbReference>
<dbReference type="EMBL" id="CH476616">
    <property type="protein sequence ID" value="EEP79539.1"/>
    <property type="molecule type" value="Genomic_DNA"/>
</dbReference>
<dbReference type="Proteomes" id="UP000002058">
    <property type="component" value="Unassembled WGS sequence"/>
</dbReference>
<dbReference type="OMA" id="EFFGQFD"/>
<dbReference type="PANTHER" id="PTHR10953">
    <property type="entry name" value="UBIQUITIN-ACTIVATING ENZYME E1"/>
    <property type="match status" value="1"/>
</dbReference>
<evidence type="ECO:0000256" key="2">
    <source>
        <dbReference type="ARBA" id="ARBA00004718"/>
    </source>
</evidence>
<evidence type="ECO:0000256" key="1">
    <source>
        <dbReference type="ARBA" id="ARBA00004123"/>
    </source>
</evidence>
<dbReference type="FunCoup" id="C4JNR5">
    <property type="interactions" value="1054"/>
</dbReference>
<evidence type="ECO:0000256" key="6">
    <source>
        <dbReference type="ARBA" id="ARBA00044354"/>
    </source>
</evidence>
<dbReference type="VEuPathDB" id="FungiDB:UREG_04385"/>
<comment type="similarity">
    <text evidence="3">Belongs to the ubiquitin-activating E1 family.</text>
</comment>
<dbReference type="KEGG" id="ure:UREG_04385"/>
<dbReference type="GO" id="GO:0031510">
    <property type="term" value="C:SUMO activating enzyme complex"/>
    <property type="evidence" value="ECO:0007669"/>
    <property type="project" value="EnsemblFungi"/>
</dbReference>
<dbReference type="SUPFAM" id="SSF69572">
    <property type="entry name" value="Activating enzymes of the ubiquitin-like proteins"/>
    <property type="match status" value="1"/>
</dbReference>
<name>C4JNR5_UNCRE</name>
<reference evidence="9" key="1">
    <citation type="journal article" date="2009" name="Genome Res.">
        <title>Comparative genomic analyses of the human fungal pathogens Coccidioides and their relatives.</title>
        <authorList>
            <person name="Sharpton T.J."/>
            <person name="Stajich J.E."/>
            <person name="Rounsley S.D."/>
            <person name="Gardner M.J."/>
            <person name="Wortman J.R."/>
            <person name="Jordar V.S."/>
            <person name="Maiti R."/>
            <person name="Kodira C.D."/>
            <person name="Neafsey D.E."/>
            <person name="Zeng Q."/>
            <person name="Hung C.-Y."/>
            <person name="McMahan C."/>
            <person name="Muszewska A."/>
            <person name="Grynberg M."/>
            <person name="Mandel M.A."/>
            <person name="Kellner E.M."/>
            <person name="Barker B.M."/>
            <person name="Galgiani J.N."/>
            <person name="Orbach M.J."/>
            <person name="Kirkland T.N."/>
            <person name="Cole G.T."/>
            <person name="Henn M.R."/>
            <person name="Birren B.W."/>
            <person name="Taylor J.W."/>
        </authorList>
    </citation>
    <scope>NUCLEOTIDE SEQUENCE [LARGE SCALE GENOMIC DNA]</scope>
    <source>
        <strain evidence="9">UAMH 1704</strain>
    </source>
</reference>
<organism evidence="8 9">
    <name type="scientific">Uncinocarpus reesii (strain UAMH 1704)</name>
    <dbReference type="NCBI Taxonomy" id="336963"/>
    <lineage>
        <taxon>Eukaryota</taxon>
        <taxon>Fungi</taxon>
        <taxon>Dikarya</taxon>
        <taxon>Ascomycota</taxon>
        <taxon>Pezizomycotina</taxon>
        <taxon>Eurotiomycetes</taxon>
        <taxon>Eurotiomycetidae</taxon>
        <taxon>Onygenales</taxon>
        <taxon>Onygenaceae</taxon>
        <taxon>Uncinocarpus</taxon>
    </lineage>
</organism>